<protein>
    <submittedName>
        <fullName evidence="8">MFS general substrate transporter</fullName>
    </submittedName>
</protein>
<feature type="transmembrane region" description="Helical" evidence="6">
    <location>
        <begin position="373"/>
        <end position="397"/>
    </location>
</feature>
<organism evidence="8 9">
    <name type="scientific">Fistulina hepatica ATCC 64428</name>
    <dbReference type="NCBI Taxonomy" id="1128425"/>
    <lineage>
        <taxon>Eukaryota</taxon>
        <taxon>Fungi</taxon>
        <taxon>Dikarya</taxon>
        <taxon>Basidiomycota</taxon>
        <taxon>Agaricomycotina</taxon>
        <taxon>Agaricomycetes</taxon>
        <taxon>Agaricomycetidae</taxon>
        <taxon>Agaricales</taxon>
        <taxon>Fistulinaceae</taxon>
        <taxon>Fistulina</taxon>
    </lineage>
</organism>
<dbReference type="InterPro" id="IPR005829">
    <property type="entry name" value="Sugar_transporter_CS"/>
</dbReference>
<feature type="transmembrane region" description="Helical" evidence="6">
    <location>
        <begin position="103"/>
        <end position="121"/>
    </location>
</feature>
<keyword evidence="4 6" id="KW-0472">Membrane</keyword>
<dbReference type="Gene3D" id="1.20.1250.20">
    <property type="entry name" value="MFS general substrate transporter like domains"/>
    <property type="match status" value="2"/>
</dbReference>
<feature type="transmembrane region" description="Helical" evidence="6">
    <location>
        <begin position="575"/>
        <end position="594"/>
    </location>
</feature>
<dbReference type="PROSITE" id="PS50850">
    <property type="entry name" value="MFS"/>
    <property type="match status" value="1"/>
</dbReference>
<dbReference type="PROSITE" id="PS00216">
    <property type="entry name" value="SUGAR_TRANSPORT_1"/>
    <property type="match status" value="1"/>
</dbReference>
<evidence type="ECO:0000256" key="5">
    <source>
        <dbReference type="SAM" id="MobiDB-lite"/>
    </source>
</evidence>
<feature type="transmembrane region" description="Helical" evidence="6">
    <location>
        <begin position="333"/>
        <end position="352"/>
    </location>
</feature>
<dbReference type="OrthoDB" id="10021397at2759"/>
<feature type="transmembrane region" description="Helical" evidence="6">
    <location>
        <begin position="304"/>
        <end position="321"/>
    </location>
</feature>
<feature type="compositionally biased region" description="Polar residues" evidence="5">
    <location>
        <begin position="1"/>
        <end position="21"/>
    </location>
</feature>
<evidence type="ECO:0000256" key="1">
    <source>
        <dbReference type="ARBA" id="ARBA00004141"/>
    </source>
</evidence>
<keyword evidence="3 6" id="KW-1133">Transmembrane helix</keyword>
<feature type="transmembrane region" description="Helical" evidence="6">
    <location>
        <begin position="470"/>
        <end position="493"/>
    </location>
</feature>
<evidence type="ECO:0000259" key="7">
    <source>
        <dbReference type="PROSITE" id="PS50850"/>
    </source>
</evidence>
<feature type="transmembrane region" description="Helical" evidence="6">
    <location>
        <begin position="172"/>
        <end position="190"/>
    </location>
</feature>
<name>A0A0D7ADE0_9AGAR</name>
<dbReference type="AlphaFoldDB" id="A0A0D7ADE0"/>
<comment type="subcellular location">
    <subcellularLocation>
        <location evidence="1">Membrane</location>
        <topology evidence="1">Multi-pass membrane protein</topology>
    </subcellularLocation>
</comment>
<dbReference type="Proteomes" id="UP000054144">
    <property type="component" value="Unassembled WGS sequence"/>
</dbReference>
<dbReference type="EMBL" id="KN881914">
    <property type="protein sequence ID" value="KIY47896.1"/>
    <property type="molecule type" value="Genomic_DNA"/>
</dbReference>
<sequence>MPPSQHPSSSRGHTRQFSSGSRLREASFRRSFSIDLDSARIRTPTRPNMKKEMDGLSEYPAEVEPLIHEPEQGQDHYLDKSENAALALEIDDFEAIEPAKKTANVAGVICVLLLGVFIANADSSLVLATYGKISSEFGQLENSSWLLTTYNLAMCAFQPISGKMSDIYGRKSVLLVSYLLFGLGAVLCGAGQSMQTVLIGRVISGIGGSGMSSLVSILITDLVPLIEVAAWRSYVNVVATAGRSLGGPLGGILADTLSWRWSFIGQGPIIGIAIALVAAKLYVPAPTYEPGALRKSSRLARIDFVGAFLVASTIVAFLLALDLGGQKLPWTHPLIIFMIVAAIVLGALFVIYEDRVARDPIFPPRLLMMRDVITAYLVMALQTAAQLGVMYAIPLYFQITQGANSTEAGAHLLPAVVGNTVGGLLAGMLIKKSGKYKDITVGATVIGAIGYILLLTRWHGDTSVLESMYVIPGGFSVGVVAASSFMALTSSVAHEDMAVATSGMYLSANIGVVSGISLASAVCQTALGILLRNRLTMDGADEIIFKSISDANYIATLPEDVKLIVQRCYVIALEYTYAVPLTLSVIATALSLTIRENPLR</sequence>
<evidence type="ECO:0000256" key="6">
    <source>
        <dbReference type="SAM" id="Phobius"/>
    </source>
</evidence>
<evidence type="ECO:0000256" key="4">
    <source>
        <dbReference type="ARBA" id="ARBA00023136"/>
    </source>
</evidence>
<feature type="transmembrane region" description="Helical" evidence="6">
    <location>
        <begin position="439"/>
        <end position="458"/>
    </location>
</feature>
<accession>A0A0D7ADE0</accession>
<dbReference type="InterPro" id="IPR020846">
    <property type="entry name" value="MFS_dom"/>
</dbReference>
<dbReference type="PANTHER" id="PTHR23501:SF33">
    <property type="entry name" value="MAJOR FACILITATOR SUPERFAMILY (MFS) PROFILE DOMAIN-CONTAINING PROTEIN"/>
    <property type="match status" value="1"/>
</dbReference>
<reference evidence="8 9" key="1">
    <citation type="journal article" date="2015" name="Fungal Genet. Biol.">
        <title>Evolution of novel wood decay mechanisms in Agaricales revealed by the genome sequences of Fistulina hepatica and Cylindrobasidium torrendii.</title>
        <authorList>
            <person name="Floudas D."/>
            <person name="Held B.W."/>
            <person name="Riley R."/>
            <person name="Nagy L.G."/>
            <person name="Koehler G."/>
            <person name="Ransdell A.S."/>
            <person name="Younus H."/>
            <person name="Chow J."/>
            <person name="Chiniquy J."/>
            <person name="Lipzen A."/>
            <person name="Tritt A."/>
            <person name="Sun H."/>
            <person name="Haridas S."/>
            <person name="LaButti K."/>
            <person name="Ohm R.A."/>
            <person name="Kues U."/>
            <person name="Blanchette R.A."/>
            <person name="Grigoriev I.V."/>
            <person name="Minto R.E."/>
            <person name="Hibbett D.S."/>
        </authorList>
    </citation>
    <scope>NUCLEOTIDE SEQUENCE [LARGE SCALE GENOMIC DNA]</scope>
    <source>
        <strain evidence="8 9">ATCC 64428</strain>
    </source>
</reference>
<feature type="transmembrane region" description="Helical" evidence="6">
    <location>
        <begin position="263"/>
        <end position="283"/>
    </location>
</feature>
<dbReference type="InterPro" id="IPR011701">
    <property type="entry name" value="MFS"/>
</dbReference>
<dbReference type="PANTHER" id="PTHR23501">
    <property type="entry name" value="MAJOR FACILITATOR SUPERFAMILY"/>
    <property type="match status" value="1"/>
</dbReference>
<evidence type="ECO:0000256" key="2">
    <source>
        <dbReference type="ARBA" id="ARBA00022692"/>
    </source>
</evidence>
<keyword evidence="2 6" id="KW-0812">Transmembrane</keyword>
<feature type="transmembrane region" description="Helical" evidence="6">
    <location>
        <begin position="505"/>
        <end position="531"/>
    </location>
</feature>
<feature type="transmembrane region" description="Helical" evidence="6">
    <location>
        <begin position="409"/>
        <end position="430"/>
    </location>
</feature>
<dbReference type="GO" id="GO:0000329">
    <property type="term" value="C:fungal-type vacuole membrane"/>
    <property type="evidence" value="ECO:0007669"/>
    <property type="project" value="TreeGrafter"/>
</dbReference>
<proteinExistence type="predicted"/>
<evidence type="ECO:0000313" key="8">
    <source>
        <dbReference type="EMBL" id="KIY47896.1"/>
    </source>
</evidence>
<evidence type="ECO:0000313" key="9">
    <source>
        <dbReference type="Proteomes" id="UP000054144"/>
    </source>
</evidence>
<gene>
    <name evidence="8" type="ORF">FISHEDRAFT_74234</name>
</gene>
<feature type="region of interest" description="Disordered" evidence="5">
    <location>
        <begin position="1"/>
        <end position="25"/>
    </location>
</feature>
<dbReference type="Pfam" id="PF07690">
    <property type="entry name" value="MFS_1"/>
    <property type="match status" value="1"/>
</dbReference>
<evidence type="ECO:0000256" key="3">
    <source>
        <dbReference type="ARBA" id="ARBA00022989"/>
    </source>
</evidence>
<keyword evidence="9" id="KW-1185">Reference proteome</keyword>
<dbReference type="SUPFAM" id="SSF103473">
    <property type="entry name" value="MFS general substrate transporter"/>
    <property type="match status" value="2"/>
</dbReference>
<feature type="transmembrane region" description="Helical" evidence="6">
    <location>
        <begin position="202"/>
        <end position="226"/>
    </location>
</feature>
<dbReference type="GO" id="GO:0015174">
    <property type="term" value="F:basic amino acid transmembrane transporter activity"/>
    <property type="evidence" value="ECO:0007669"/>
    <property type="project" value="TreeGrafter"/>
</dbReference>
<feature type="domain" description="Major facilitator superfamily (MFS) profile" evidence="7">
    <location>
        <begin position="108"/>
        <end position="599"/>
    </location>
</feature>
<dbReference type="InterPro" id="IPR036259">
    <property type="entry name" value="MFS_trans_sf"/>
</dbReference>